<evidence type="ECO:0000313" key="3">
    <source>
        <dbReference type="Proteomes" id="UP000001933"/>
    </source>
</evidence>
<proteinExistence type="predicted"/>
<gene>
    <name evidence="2" type="ORF">SYN_01379</name>
</gene>
<dbReference type="InParanoid" id="Q2LT61"/>
<keyword evidence="1" id="KW-0472">Membrane</keyword>
<dbReference type="Proteomes" id="UP000001933">
    <property type="component" value="Chromosome"/>
</dbReference>
<feature type="transmembrane region" description="Helical" evidence="1">
    <location>
        <begin position="63"/>
        <end position="86"/>
    </location>
</feature>
<reference evidence="2 3" key="1">
    <citation type="journal article" date="2007" name="Proc. Natl. Acad. Sci. U.S.A.">
        <title>The genome of Syntrophus aciditrophicus: life at the thermodynamic limit of microbial growth.</title>
        <authorList>
            <person name="McInerney M.J."/>
            <person name="Rohlin L."/>
            <person name="Mouttaki H."/>
            <person name="Kim U."/>
            <person name="Krupp R.S."/>
            <person name="Rios-Hernandez L."/>
            <person name="Sieber J."/>
            <person name="Struchtemeyer C.G."/>
            <person name="Bhattacharyya A."/>
            <person name="Campbell J.W."/>
            <person name="Gunsalus R.P."/>
        </authorList>
    </citation>
    <scope>NUCLEOTIDE SEQUENCE [LARGE SCALE GENOMIC DNA]</scope>
    <source>
        <strain evidence="2 3">SB</strain>
    </source>
</reference>
<dbReference type="EMBL" id="CP000252">
    <property type="protein sequence ID" value="ABC77268.1"/>
    <property type="molecule type" value="Genomic_DNA"/>
</dbReference>
<keyword evidence="3" id="KW-1185">Reference proteome</keyword>
<keyword evidence="1" id="KW-0812">Transmembrane</keyword>
<dbReference type="KEGG" id="sat:SYN_01379"/>
<protein>
    <submittedName>
        <fullName evidence="2">Hypothetical membrane protein</fullName>
    </submittedName>
</protein>
<evidence type="ECO:0000256" key="1">
    <source>
        <dbReference type="SAM" id="Phobius"/>
    </source>
</evidence>
<dbReference type="HOGENOM" id="CLU_2439691_0_0_7"/>
<accession>Q2LT61</accession>
<organism evidence="2 3">
    <name type="scientific">Syntrophus aciditrophicus (strain SB)</name>
    <dbReference type="NCBI Taxonomy" id="56780"/>
    <lineage>
        <taxon>Bacteria</taxon>
        <taxon>Pseudomonadati</taxon>
        <taxon>Thermodesulfobacteriota</taxon>
        <taxon>Syntrophia</taxon>
        <taxon>Syntrophales</taxon>
        <taxon>Syntrophaceae</taxon>
        <taxon>Syntrophus</taxon>
    </lineage>
</organism>
<dbReference type="STRING" id="56780.SYN_01379"/>
<name>Q2LT61_SYNAS</name>
<sequence length="102" mass="12421">MKTRSFRRFDEINSDRFGFFQEFLINDEGNTLFRYNQIISLWLIQNHGEIRCVALRLQKNSDFATLLIVFQKLFYFFNSLFCGFYHDFILLDYVHLRSRTLS</sequence>
<keyword evidence="1" id="KW-1133">Transmembrane helix</keyword>
<evidence type="ECO:0000313" key="2">
    <source>
        <dbReference type="EMBL" id="ABC77268.1"/>
    </source>
</evidence>
<dbReference type="AlphaFoldDB" id="Q2LT61"/>